<reference evidence="3 4" key="1">
    <citation type="submission" date="2023-05" db="EMBL/GenBank/DDBJ databases">
        <title>Corynebacterium suedekumii sp. nov. and Corynebacterium breve sp. nov. isolated from raw cow's milk.</title>
        <authorList>
            <person name="Baer M.K."/>
            <person name="Mehl L."/>
            <person name="Hellmuth R."/>
            <person name="Marke G."/>
            <person name="Lipski A."/>
        </authorList>
    </citation>
    <scope>NUCLEOTIDE SEQUENCE [LARGE SCALE GENOMIC DNA]</scope>
    <source>
        <strain evidence="3 4">LM112</strain>
    </source>
</reference>
<name>A0ABY8VM50_9CORY</name>
<dbReference type="EC" id="3.1.-.-" evidence="3"/>
<evidence type="ECO:0000313" key="4">
    <source>
        <dbReference type="Proteomes" id="UP001238805"/>
    </source>
</evidence>
<proteinExistence type="predicted"/>
<dbReference type="Pfam" id="PF00929">
    <property type="entry name" value="RNase_T"/>
    <property type="match status" value="1"/>
</dbReference>
<dbReference type="PANTHER" id="PTHR30231">
    <property type="entry name" value="DNA POLYMERASE III SUBUNIT EPSILON"/>
    <property type="match status" value="1"/>
</dbReference>
<feature type="compositionally biased region" description="Pro residues" evidence="1">
    <location>
        <begin position="337"/>
        <end position="353"/>
    </location>
</feature>
<dbReference type="InterPro" id="IPR013520">
    <property type="entry name" value="Ribonucl_H"/>
</dbReference>
<dbReference type="Proteomes" id="UP001238805">
    <property type="component" value="Chromosome"/>
</dbReference>
<evidence type="ECO:0000259" key="2">
    <source>
        <dbReference type="SMART" id="SM00479"/>
    </source>
</evidence>
<dbReference type="Gene3D" id="3.30.420.10">
    <property type="entry name" value="Ribonuclease H-like superfamily/Ribonuclease H"/>
    <property type="match status" value="1"/>
</dbReference>
<organism evidence="3 4">
    <name type="scientific">Corynebacterium suedekumii</name>
    <dbReference type="NCBI Taxonomy" id="3049801"/>
    <lineage>
        <taxon>Bacteria</taxon>
        <taxon>Bacillati</taxon>
        <taxon>Actinomycetota</taxon>
        <taxon>Actinomycetes</taxon>
        <taxon>Mycobacteriales</taxon>
        <taxon>Corynebacteriaceae</taxon>
        <taxon>Corynebacterium</taxon>
    </lineage>
</organism>
<feature type="compositionally biased region" description="Basic and acidic residues" evidence="1">
    <location>
        <begin position="307"/>
        <end position="320"/>
    </location>
</feature>
<dbReference type="CDD" id="cd06130">
    <property type="entry name" value="DNA_pol_III_epsilon_like"/>
    <property type="match status" value="1"/>
</dbReference>
<keyword evidence="3" id="KW-0269">Exonuclease</keyword>
<dbReference type="SUPFAM" id="SSF53098">
    <property type="entry name" value="Ribonuclease H-like"/>
    <property type="match status" value="1"/>
</dbReference>
<dbReference type="InterPro" id="IPR012337">
    <property type="entry name" value="RNaseH-like_sf"/>
</dbReference>
<evidence type="ECO:0000256" key="1">
    <source>
        <dbReference type="SAM" id="MobiDB-lite"/>
    </source>
</evidence>
<accession>A0ABY8VM50</accession>
<keyword evidence="3" id="KW-0378">Hydrolase</keyword>
<dbReference type="InterPro" id="IPR036397">
    <property type="entry name" value="RNaseH_sf"/>
</dbReference>
<dbReference type="GO" id="GO:0004527">
    <property type="term" value="F:exonuclease activity"/>
    <property type="evidence" value="ECO:0007669"/>
    <property type="project" value="UniProtKB-KW"/>
</dbReference>
<keyword evidence="3" id="KW-0540">Nuclease</keyword>
<dbReference type="PANTHER" id="PTHR30231:SF42">
    <property type="entry name" value="EXONUCLEASE"/>
    <property type="match status" value="1"/>
</dbReference>
<sequence length="387" mass="40552">MIPANGAHLTVHATGISIHRTPLAAALLGQAEVTVELAEVTGVTSQAPTLLDAGWVHLDGVDLTIGFAPNQARELEDFLGDLDAARRGEAPVASTGAVPGLNLIGFDVETANADIGSICQIGVVRIVDGVEVAAGSWLCRPPAGIDHFQPGNVAVHGITPDDVADQPTFAERLPQLLEFIGDLPVVAHNAQFDAIATLRACLASDLAVPPLTYGCSLALSRAARLGLSSHRLPVVAQALGVDLVHHHDAASDARAAAMIIVELARRAGHRGDFVSFHQAQGFTLGGLEGDRAWPVLKIRSGATVAVQERHTEPAPEKQYPEESGEVGGARPGSRWPPRTPSPRPTRTPIPPTPCTGRTSPSPVISSPSTRASCGRTWHSWGRTSART</sequence>
<protein>
    <submittedName>
        <fullName evidence="3">3'-5' exonuclease</fullName>
        <ecNumber evidence="3">3.1.-.-</ecNumber>
    </submittedName>
</protein>
<evidence type="ECO:0000313" key="3">
    <source>
        <dbReference type="EMBL" id="WIM70067.1"/>
    </source>
</evidence>
<feature type="region of interest" description="Disordered" evidence="1">
    <location>
        <begin position="306"/>
        <end position="387"/>
    </location>
</feature>
<keyword evidence="4" id="KW-1185">Reference proteome</keyword>
<gene>
    <name evidence="3" type="ORF">QP029_12905</name>
</gene>
<dbReference type="SMART" id="SM00479">
    <property type="entry name" value="EXOIII"/>
    <property type="match status" value="1"/>
</dbReference>
<feature type="domain" description="Exonuclease" evidence="2">
    <location>
        <begin position="102"/>
        <end position="269"/>
    </location>
</feature>
<dbReference type="EMBL" id="CP126970">
    <property type="protein sequence ID" value="WIM70067.1"/>
    <property type="molecule type" value="Genomic_DNA"/>
</dbReference>
<feature type="compositionally biased region" description="Low complexity" evidence="1">
    <location>
        <begin position="354"/>
        <end position="368"/>
    </location>
</feature>